<dbReference type="NCBIfam" id="TIGR01730">
    <property type="entry name" value="RND_mfp"/>
    <property type="match status" value="1"/>
</dbReference>
<accession>A0A5P3VTE5</accession>
<evidence type="ECO:0000313" key="8">
    <source>
        <dbReference type="Proteomes" id="UP000325743"/>
    </source>
</evidence>
<dbReference type="GO" id="GO:0060003">
    <property type="term" value="P:copper ion export"/>
    <property type="evidence" value="ECO:0007669"/>
    <property type="project" value="TreeGrafter"/>
</dbReference>
<dbReference type="InterPro" id="IPR058647">
    <property type="entry name" value="BSH_CzcB-like"/>
</dbReference>
<feature type="compositionally biased region" description="Low complexity" evidence="3">
    <location>
        <begin position="30"/>
        <end position="52"/>
    </location>
</feature>
<evidence type="ECO:0000259" key="5">
    <source>
        <dbReference type="Pfam" id="PF25973"/>
    </source>
</evidence>
<evidence type="ECO:0000256" key="2">
    <source>
        <dbReference type="ARBA" id="ARBA00022448"/>
    </source>
</evidence>
<keyword evidence="2" id="KW-0813">Transport</keyword>
<dbReference type="PANTHER" id="PTHR30097">
    <property type="entry name" value="CATION EFFLUX SYSTEM PROTEIN CUSB"/>
    <property type="match status" value="1"/>
</dbReference>
<dbReference type="AlphaFoldDB" id="A0A5P3VTE5"/>
<geneLocation type="plasmid" evidence="7">
    <name>unnamed1</name>
</geneLocation>
<dbReference type="GO" id="GO:0016020">
    <property type="term" value="C:membrane"/>
    <property type="evidence" value="ECO:0007669"/>
    <property type="project" value="InterPro"/>
</dbReference>
<proteinExistence type="inferred from homology"/>
<dbReference type="GO" id="GO:0030288">
    <property type="term" value="C:outer membrane-bounded periplasmic space"/>
    <property type="evidence" value="ECO:0007669"/>
    <property type="project" value="TreeGrafter"/>
</dbReference>
<dbReference type="Gene3D" id="2.40.30.170">
    <property type="match status" value="1"/>
</dbReference>
<protein>
    <submittedName>
        <fullName evidence="7">Efflux RND transporter periplasmic adaptor subunit</fullName>
    </submittedName>
</protein>
<evidence type="ECO:0000259" key="6">
    <source>
        <dbReference type="Pfam" id="PF25975"/>
    </source>
</evidence>
<dbReference type="InterPro" id="IPR058792">
    <property type="entry name" value="Beta-barrel_RND_2"/>
</dbReference>
<dbReference type="FunFam" id="2.40.30.170:FF:000010">
    <property type="entry name" value="Efflux RND transporter periplasmic adaptor subunit"/>
    <property type="match status" value="1"/>
</dbReference>
<keyword evidence="7" id="KW-0614">Plasmid</keyword>
<feature type="region of interest" description="Disordered" evidence="3">
    <location>
        <begin position="30"/>
        <end position="62"/>
    </location>
</feature>
<dbReference type="Gene3D" id="2.40.50.100">
    <property type="match status" value="1"/>
</dbReference>
<dbReference type="PROSITE" id="PS51257">
    <property type="entry name" value="PROKAR_LIPOPROTEIN"/>
    <property type="match status" value="1"/>
</dbReference>
<name>A0A5P3VTE5_9BURK</name>
<dbReference type="Pfam" id="PF25973">
    <property type="entry name" value="BSH_CzcB"/>
    <property type="match status" value="1"/>
</dbReference>
<feature type="domain" description="CzcB-like C-terminal circularly permuted SH3-like" evidence="6">
    <location>
        <begin position="339"/>
        <end position="397"/>
    </location>
</feature>
<gene>
    <name evidence="7" type="ORF">D2917_31045</name>
</gene>
<feature type="domain" description="CusB-like beta-barrel" evidence="4">
    <location>
        <begin position="252"/>
        <end position="327"/>
    </location>
</feature>
<dbReference type="Proteomes" id="UP000325743">
    <property type="component" value="Plasmid unnamed1"/>
</dbReference>
<dbReference type="Pfam" id="PF25954">
    <property type="entry name" value="Beta-barrel_RND_2"/>
    <property type="match status" value="1"/>
</dbReference>
<dbReference type="SUPFAM" id="SSF111369">
    <property type="entry name" value="HlyD-like secretion proteins"/>
    <property type="match status" value="1"/>
</dbReference>
<comment type="similarity">
    <text evidence="1">Belongs to the membrane fusion protein (MFP) (TC 8.A.1) family.</text>
</comment>
<evidence type="ECO:0000313" key="7">
    <source>
        <dbReference type="EMBL" id="QEZ48722.1"/>
    </source>
</evidence>
<dbReference type="GO" id="GO:0022857">
    <property type="term" value="F:transmembrane transporter activity"/>
    <property type="evidence" value="ECO:0007669"/>
    <property type="project" value="InterPro"/>
</dbReference>
<sequence length="409" mass="43449">MKVLVLLQQFGIVAAGLSVLVLIGCGRGDPPTQQAAPSQKSASQTAQGSAASPDQQSSGGQRIKLSADEIRASGIKTEVLRQEDVSEQLTVTATIRPNQDRIVHVAPRVTGRIVEVQVNLGDTVRAGQTLAVLDSLEVGEAHSAYLQAKTAQAVAKADFERAEALHGAQIIAQKDHMRAHAEYEKSKAAFAAAADRLRMLGVSQVPSADGRAVSTFPLITPVAGTVIEKHAILGELAQPDKQLFVVADLSRLWIEANLFEKDLSRVQVGAPAIVTVAAYPDEAFQGRLTYIAAVVDKETRTVQARVEVANADGHLKPEMFATAAIETSAGKRQKALLLAEEAVVLMQGQPTVFVEVSSGGFEPRAVELGEKLRGRVVLKKGIAVGDRVVTEGTFSLKARLMKAQLGEGH</sequence>
<dbReference type="Gene3D" id="2.40.420.20">
    <property type="match status" value="1"/>
</dbReference>
<dbReference type="InterPro" id="IPR006143">
    <property type="entry name" value="RND_pump_MFP"/>
</dbReference>
<evidence type="ECO:0000256" key="3">
    <source>
        <dbReference type="SAM" id="MobiDB-lite"/>
    </source>
</evidence>
<reference evidence="7 8" key="1">
    <citation type="submission" date="2018-09" db="EMBL/GenBank/DDBJ databases">
        <title>Complete genome sequence of Cupriavidus oxalaticus T2, a bacterium capable of phenol tolerance and degradation.</title>
        <authorList>
            <person name="Yan J."/>
        </authorList>
    </citation>
    <scope>NUCLEOTIDE SEQUENCE [LARGE SCALE GENOMIC DNA]</scope>
    <source>
        <strain evidence="7 8">T2</strain>
        <plasmid evidence="7 8">unnamed1</plasmid>
    </source>
</reference>
<dbReference type="GO" id="GO:0015679">
    <property type="term" value="P:plasma membrane copper ion transport"/>
    <property type="evidence" value="ECO:0007669"/>
    <property type="project" value="TreeGrafter"/>
</dbReference>
<dbReference type="EMBL" id="CP032520">
    <property type="protein sequence ID" value="QEZ48722.1"/>
    <property type="molecule type" value="Genomic_DNA"/>
</dbReference>
<evidence type="ECO:0000259" key="4">
    <source>
        <dbReference type="Pfam" id="PF25954"/>
    </source>
</evidence>
<dbReference type="RefSeq" id="WP_151072963.1">
    <property type="nucleotide sequence ID" value="NZ_CP032520.1"/>
</dbReference>
<dbReference type="Pfam" id="PF25975">
    <property type="entry name" value="CzcB_C"/>
    <property type="match status" value="1"/>
</dbReference>
<dbReference type="GO" id="GO:0046914">
    <property type="term" value="F:transition metal ion binding"/>
    <property type="evidence" value="ECO:0007669"/>
    <property type="project" value="TreeGrafter"/>
</dbReference>
<organism evidence="7 8">
    <name type="scientific">Cupriavidus oxalaticus</name>
    <dbReference type="NCBI Taxonomy" id="96344"/>
    <lineage>
        <taxon>Bacteria</taxon>
        <taxon>Pseudomonadati</taxon>
        <taxon>Pseudomonadota</taxon>
        <taxon>Betaproteobacteria</taxon>
        <taxon>Burkholderiales</taxon>
        <taxon>Burkholderiaceae</taxon>
        <taxon>Cupriavidus</taxon>
    </lineage>
</organism>
<feature type="domain" description="CzcB-like barrel-sandwich hybrid" evidence="5">
    <location>
        <begin position="101"/>
        <end position="248"/>
    </location>
</feature>
<dbReference type="InterPro" id="IPR051909">
    <property type="entry name" value="MFP_Cation_Efflux"/>
</dbReference>
<dbReference type="InterPro" id="IPR058649">
    <property type="entry name" value="CzcB_C"/>
</dbReference>
<evidence type="ECO:0000256" key="1">
    <source>
        <dbReference type="ARBA" id="ARBA00009477"/>
    </source>
</evidence>
<dbReference type="PANTHER" id="PTHR30097:SF15">
    <property type="entry name" value="CATION EFFLUX SYSTEM PROTEIN CUSB"/>
    <property type="match status" value="1"/>
</dbReference>